<evidence type="ECO:0000256" key="10">
    <source>
        <dbReference type="ARBA" id="ARBA00023264"/>
    </source>
</evidence>
<evidence type="ECO:0000256" key="2">
    <source>
        <dbReference type="ARBA" id="ARBA00005189"/>
    </source>
</evidence>
<dbReference type="InterPro" id="IPR033177">
    <property type="entry name" value="PSD-B"/>
</dbReference>
<dbReference type="EMBL" id="FMYM01000006">
    <property type="protein sequence ID" value="SDC18387.1"/>
    <property type="molecule type" value="Genomic_DNA"/>
</dbReference>
<accession>A0A1G6JI78</accession>
<dbReference type="STRING" id="1464122.SAMN05421737_1062"/>
<dbReference type="UniPathway" id="UPA00558"/>
<dbReference type="GO" id="GO:0004609">
    <property type="term" value="F:phosphatidylserine decarboxylase activity"/>
    <property type="evidence" value="ECO:0007669"/>
    <property type="project" value="UniProtKB-EC"/>
</dbReference>
<dbReference type="NCBIfam" id="TIGR00163">
    <property type="entry name" value="PS_decarb"/>
    <property type="match status" value="1"/>
</dbReference>
<evidence type="ECO:0000256" key="5">
    <source>
        <dbReference type="ARBA" id="ARBA00022793"/>
    </source>
</evidence>
<protein>
    <recommendedName>
        <fullName evidence="3">phosphatidylserine decarboxylase</fullName>
        <ecNumber evidence="3">4.1.1.65</ecNumber>
    </recommendedName>
</protein>
<gene>
    <name evidence="13" type="ORF">SAMN05421737_1062</name>
</gene>
<comment type="cofactor">
    <cofactor evidence="1">
        <name>pyruvate</name>
        <dbReference type="ChEBI" id="CHEBI:15361"/>
    </cofactor>
</comment>
<dbReference type="Pfam" id="PF02666">
    <property type="entry name" value="PS_Dcarbxylase"/>
    <property type="match status" value="1"/>
</dbReference>
<organism evidence="13 14">
    <name type="scientific">Shouchella lonarensis</name>
    <dbReference type="NCBI Taxonomy" id="1464122"/>
    <lineage>
        <taxon>Bacteria</taxon>
        <taxon>Bacillati</taxon>
        <taxon>Bacillota</taxon>
        <taxon>Bacilli</taxon>
        <taxon>Bacillales</taxon>
        <taxon>Bacillaceae</taxon>
        <taxon>Shouchella</taxon>
    </lineage>
</organism>
<dbReference type="PANTHER" id="PTHR10067:SF6">
    <property type="entry name" value="PHOSPHATIDYLSERINE DECARBOXYLASE PROENZYME, MITOCHONDRIAL"/>
    <property type="match status" value="1"/>
</dbReference>
<evidence type="ECO:0000256" key="3">
    <source>
        <dbReference type="ARBA" id="ARBA00012243"/>
    </source>
</evidence>
<evidence type="ECO:0000256" key="4">
    <source>
        <dbReference type="ARBA" id="ARBA00022516"/>
    </source>
</evidence>
<comment type="pathway">
    <text evidence="2">Lipid metabolism.</text>
</comment>
<keyword evidence="6" id="KW-0443">Lipid metabolism</keyword>
<reference evidence="14" key="1">
    <citation type="submission" date="2016-09" db="EMBL/GenBank/DDBJ databases">
        <authorList>
            <person name="Varghese N."/>
            <person name="Submissions S."/>
        </authorList>
    </citation>
    <scope>NUCLEOTIDE SEQUENCE [LARGE SCALE GENOMIC DNA]</scope>
    <source>
        <strain evidence="14">25nlg</strain>
    </source>
</reference>
<dbReference type="EC" id="4.1.1.65" evidence="3"/>
<keyword evidence="7" id="KW-0865">Zymogen</keyword>
<dbReference type="RefSeq" id="WP_176763851.1">
    <property type="nucleotide sequence ID" value="NZ_FMYM01000006.1"/>
</dbReference>
<evidence type="ECO:0000256" key="7">
    <source>
        <dbReference type="ARBA" id="ARBA00023145"/>
    </source>
</evidence>
<keyword evidence="8" id="KW-0594">Phospholipid biosynthesis</keyword>
<dbReference type="NCBIfam" id="NF002853">
    <property type="entry name" value="PRK03140.1"/>
    <property type="match status" value="1"/>
</dbReference>
<evidence type="ECO:0000256" key="6">
    <source>
        <dbReference type="ARBA" id="ARBA00023098"/>
    </source>
</evidence>
<dbReference type="GO" id="GO:0006646">
    <property type="term" value="P:phosphatidylethanolamine biosynthetic process"/>
    <property type="evidence" value="ECO:0007669"/>
    <property type="project" value="UniProtKB-UniPathway"/>
</dbReference>
<evidence type="ECO:0000256" key="11">
    <source>
        <dbReference type="ARBA" id="ARBA00023317"/>
    </source>
</evidence>
<keyword evidence="5" id="KW-0210">Decarboxylase</keyword>
<keyword evidence="9" id="KW-0456">Lyase</keyword>
<evidence type="ECO:0000256" key="9">
    <source>
        <dbReference type="ARBA" id="ARBA00023239"/>
    </source>
</evidence>
<dbReference type="InterPro" id="IPR003817">
    <property type="entry name" value="PS_Dcarbxylase"/>
</dbReference>
<dbReference type="AlphaFoldDB" id="A0A1G6JI78"/>
<dbReference type="PANTHER" id="PTHR10067">
    <property type="entry name" value="PHOSPHATIDYLSERINE DECARBOXYLASE"/>
    <property type="match status" value="1"/>
</dbReference>
<comment type="pathway">
    <text evidence="12">Phospholipid metabolism; phosphatidylethanolamine biosynthesis.</text>
</comment>
<keyword evidence="10" id="KW-1208">Phospholipid metabolism</keyword>
<evidence type="ECO:0000313" key="14">
    <source>
        <dbReference type="Proteomes" id="UP000242662"/>
    </source>
</evidence>
<evidence type="ECO:0000256" key="8">
    <source>
        <dbReference type="ARBA" id="ARBA00023209"/>
    </source>
</evidence>
<evidence type="ECO:0000256" key="1">
    <source>
        <dbReference type="ARBA" id="ARBA00001928"/>
    </source>
</evidence>
<keyword evidence="14" id="KW-1185">Reference proteome</keyword>
<keyword evidence="11" id="KW-0670">Pyruvate</keyword>
<keyword evidence="4" id="KW-0444">Lipid biosynthesis</keyword>
<dbReference type="Proteomes" id="UP000242662">
    <property type="component" value="Unassembled WGS sequence"/>
</dbReference>
<name>A0A1G6JI78_9BACI</name>
<evidence type="ECO:0000256" key="12">
    <source>
        <dbReference type="ARBA" id="ARBA00024326"/>
    </source>
</evidence>
<proteinExistence type="predicted"/>
<evidence type="ECO:0000313" key="13">
    <source>
        <dbReference type="EMBL" id="SDC18387.1"/>
    </source>
</evidence>
<sequence>MKKQLFRACIELHNHKVASALLKKFSQSRMSKGLIPWYCRTYQVDVSEAKAPIDDFDSLHHFFIRELKKGARPIALGEDEMVAPVDGVCVEAGEMTPEMCFQVKGKQYAAEELLGGKDVASQYERGQYVVLYLSPSHYHRIHSPVDATCVRERVLGGRSYPVNELGLKYGKRALSKNYRQVLELLLPSQKKMALVNVGATNVNSIIRTNKSDAWKKGEEVAYFSFGSTVILIYEHGTVDIKVKNGDEVRMGEVIGALL</sequence>